<sequence length="37" mass="3934">MSKRHPAYCIPHPCAPVQRLNGFGGLGGFGGFNEFNG</sequence>
<evidence type="ECO:0000313" key="2">
    <source>
        <dbReference type="Proteomes" id="UP000030848"/>
    </source>
</evidence>
<dbReference type="EMBL" id="JRZE01000001">
    <property type="protein sequence ID" value="KHF45717.1"/>
    <property type="molecule type" value="Genomic_DNA"/>
</dbReference>
<reference evidence="1 2" key="1">
    <citation type="submission" date="2014-10" db="EMBL/GenBank/DDBJ databases">
        <title>Genome sequence of Micropolyspora internatus JCM3315.</title>
        <authorList>
            <person name="Shin S.-K."/>
            <person name="Yi H."/>
        </authorList>
    </citation>
    <scope>NUCLEOTIDE SEQUENCE [LARGE SCALE GENOMIC DNA]</scope>
    <source>
        <strain evidence="1 2">JCM 3315</strain>
    </source>
</reference>
<accession>A0A837DDR5</accession>
<organism evidence="1 2">
    <name type="scientific">Saccharomonospora viridis</name>
    <dbReference type="NCBI Taxonomy" id="1852"/>
    <lineage>
        <taxon>Bacteria</taxon>
        <taxon>Bacillati</taxon>
        <taxon>Actinomycetota</taxon>
        <taxon>Actinomycetes</taxon>
        <taxon>Pseudonocardiales</taxon>
        <taxon>Pseudonocardiaceae</taxon>
        <taxon>Saccharomonospora</taxon>
    </lineage>
</organism>
<dbReference type="Proteomes" id="UP000030848">
    <property type="component" value="Unassembled WGS sequence"/>
</dbReference>
<gene>
    <name evidence="1" type="ORF">MINT15_00180</name>
</gene>
<evidence type="ECO:0000313" key="1">
    <source>
        <dbReference type="EMBL" id="KHF45717.1"/>
    </source>
</evidence>
<proteinExistence type="predicted"/>
<dbReference type="AlphaFoldDB" id="A0A837DDR5"/>
<name>A0A837DDR5_9PSEU</name>
<comment type="caution">
    <text evidence="1">The sequence shown here is derived from an EMBL/GenBank/DDBJ whole genome shotgun (WGS) entry which is preliminary data.</text>
</comment>
<protein>
    <submittedName>
        <fullName evidence="1">Uncharacterized protein</fullName>
    </submittedName>
</protein>